<dbReference type="InterPro" id="IPR011711">
    <property type="entry name" value="GntR_C"/>
</dbReference>
<dbReference type="InterPro" id="IPR036388">
    <property type="entry name" value="WH-like_DNA-bd_sf"/>
</dbReference>
<dbReference type="InterPro" id="IPR036390">
    <property type="entry name" value="WH_DNA-bd_sf"/>
</dbReference>
<keyword evidence="1" id="KW-0805">Transcription regulation</keyword>
<dbReference type="Gene3D" id="1.20.120.530">
    <property type="entry name" value="GntR ligand-binding domain-like"/>
    <property type="match status" value="1"/>
</dbReference>
<evidence type="ECO:0000256" key="3">
    <source>
        <dbReference type="ARBA" id="ARBA00023163"/>
    </source>
</evidence>
<evidence type="ECO:0000313" key="6">
    <source>
        <dbReference type="Proteomes" id="UP000021053"/>
    </source>
</evidence>
<name>A0A011AKL1_9ACTN</name>
<protein>
    <submittedName>
        <fullName evidence="5">Transcriptional regulator</fullName>
    </submittedName>
</protein>
<reference evidence="5 6" key="1">
    <citation type="submission" date="2013-07" db="EMBL/GenBank/DDBJ databases">
        <authorList>
            <consortium name="DOE Joint Genome Institute"/>
            <person name="Eisen J."/>
            <person name="Huntemann M."/>
            <person name="Han J."/>
            <person name="Chen A."/>
            <person name="Kyrpides N."/>
            <person name="Mavromatis K."/>
            <person name="Markowitz V."/>
            <person name="Palaniappan K."/>
            <person name="Ivanova N."/>
            <person name="Schaumberg A."/>
            <person name="Pati A."/>
            <person name="Liolios K."/>
            <person name="Nordberg H.P."/>
            <person name="Cantor M.N."/>
            <person name="Hua S.X."/>
            <person name="Woyke T."/>
        </authorList>
    </citation>
    <scope>NUCLEOTIDE SEQUENCE [LARGE SCALE GENOMIC DNA]</scope>
    <source>
        <strain evidence="5 6">DSM 44712</strain>
    </source>
</reference>
<dbReference type="SUPFAM" id="SSF48008">
    <property type="entry name" value="GntR ligand-binding domain-like"/>
    <property type="match status" value="1"/>
</dbReference>
<evidence type="ECO:0000313" key="5">
    <source>
        <dbReference type="EMBL" id="EXG82511.1"/>
    </source>
</evidence>
<dbReference type="Pfam" id="PF07729">
    <property type="entry name" value="FCD"/>
    <property type="match status" value="1"/>
</dbReference>
<comment type="caution">
    <text evidence="5">The sequence shown here is derived from an EMBL/GenBank/DDBJ whole genome shotgun (WGS) entry which is preliminary data.</text>
</comment>
<dbReference type="PANTHER" id="PTHR43537:SF45">
    <property type="entry name" value="GNTR FAMILY REGULATORY PROTEIN"/>
    <property type="match status" value="1"/>
</dbReference>
<dbReference type="PRINTS" id="PR00035">
    <property type="entry name" value="HTHGNTR"/>
</dbReference>
<dbReference type="PATRIC" id="fig|927661.3.peg.3667"/>
<dbReference type="SUPFAM" id="SSF46785">
    <property type="entry name" value="Winged helix' DNA-binding domain"/>
    <property type="match status" value="1"/>
</dbReference>
<dbReference type="PANTHER" id="PTHR43537">
    <property type="entry name" value="TRANSCRIPTIONAL REGULATOR, GNTR FAMILY"/>
    <property type="match status" value="1"/>
</dbReference>
<dbReference type="InterPro" id="IPR008920">
    <property type="entry name" value="TF_FadR/GntR_C"/>
</dbReference>
<dbReference type="InterPro" id="IPR000524">
    <property type="entry name" value="Tscrpt_reg_HTH_GntR"/>
</dbReference>
<organism evidence="5 6">
    <name type="scientific">Cryptosporangium arvum DSM 44712</name>
    <dbReference type="NCBI Taxonomy" id="927661"/>
    <lineage>
        <taxon>Bacteria</taxon>
        <taxon>Bacillati</taxon>
        <taxon>Actinomycetota</taxon>
        <taxon>Actinomycetes</taxon>
        <taxon>Cryptosporangiales</taxon>
        <taxon>Cryptosporangiaceae</taxon>
        <taxon>Cryptosporangium</taxon>
    </lineage>
</organism>
<keyword evidence="2" id="KW-0238">DNA-binding</keyword>
<dbReference type="SMART" id="SM00895">
    <property type="entry name" value="FCD"/>
    <property type="match status" value="1"/>
</dbReference>
<feature type="domain" description="HTH gntR-type" evidence="4">
    <location>
        <begin position="7"/>
        <end position="74"/>
    </location>
</feature>
<dbReference type="EMBL" id="JFBT01000001">
    <property type="protein sequence ID" value="EXG82511.1"/>
    <property type="molecule type" value="Genomic_DNA"/>
</dbReference>
<dbReference type="Proteomes" id="UP000021053">
    <property type="component" value="Unassembled WGS sequence"/>
</dbReference>
<evidence type="ECO:0000256" key="1">
    <source>
        <dbReference type="ARBA" id="ARBA00023015"/>
    </source>
</evidence>
<dbReference type="Pfam" id="PF00392">
    <property type="entry name" value="GntR"/>
    <property type="match status" value="1"/>
</dbReference>
<dbReference type="AlphaFoldDB" id="A0A011AKL1"/>
<dbReference type="GO" id="GO:0003700">
    <property type="term" value="F:DNA-binding transcription factor activity"/>
    <property type="evidence" value="ECO:0007669"/>
    <property type="project" value="InterPro"/>
</dbReference>
<dbReference type="RefSeq" id="WP_051570563.1">
    <property type="nucleotide sequence ID" value="NZ_KK073874.1"/>
</dbReference>
<keyword evidence="3" id="KW-0804">Transcription</keyword>
<dbReference type="SMART" id="SM00345">
    <property type="entry name" value="HTH_GNTR"/>
    <property type="match status" value="1"/>
</dbReference>
<evidence type="ECO:0000256" key="2">
    <source>
        <dbReference type="ARBA" id="ARBA00023125"/>
    </source>
</evidence>
<dbReference type="GO" id="GO:0003677">
    <property type="term" value="F:DNA binding"/>
    <property type="evidence" value="ECO:0007669"/>
    <property type="project" value="UniProtKB-KW"/>
</dbReference>
<gene>
    <name evidence="5" type="ORF">CryarDRAFT_3701</name>
</gene>
<sequence length="233" mass="25735">MKPLREGSMTERAAAALRTSILNGELEPNVLHATHTVADQLGVSRTPVREALMQLASEGLVRVQRNRGFVVLRHSPQDLREIFSLRILLEVPATRVSATIAGPADIARLEADVERMREAMDDAEKFLRADRQFHRSLLAIGGNERLVDFVDNLRNIVLTSGVSTANRSESIEEILEPHVELLELVRRNDAVSAAASMSRHLMSTGVKLIAQEFGPDTADEFRRTVSMLVPGPS</sequence>
<accession>A0A011AKL1</accession>
<proteinExistence type="predicted"/>
<evidence type="ECO:0000259" key="4">
    <source>
        <dbReference type="PROSITE" id="PS50949"/>
    </source>
</evidence>
<keyword evidence="6" id="KW-1185">Reference proteome</keyword>
<dbReference type="PROSITE" id="PS50949">
    <property type="entry name" value="HTH_GNTR"/>
    <property type="match status" value="1"/>
</dbReference>
<dbReference type="Gene3D" id="1.10.10.10">
    <property type="entry name" value="Winged helix-like DNA-binding domain superfamily/Winged helix DNA-binding domain"/>
    <property type="match status" value="1"/>
</dbReference>
<dbReference type="HOGENOM" id="CLU_017584_5_5_11"/>
<dbReference type="CDD" id="cd07377">
    <property type="entry name" value="WHTH_GntR"/>
    <property type="match status" value="1"/>
</dbReference>